<protein>
    <submittedName>
        <fullName evidence="8">Protein prib</fullName>
    </submittedName>
</protein>
<dbReference type="AlphaFoldDB" id="A0A077R0N9"/>
<feature type="compositionally biased region" description="Polar residues" evidence="6">
    <location>
        <begin position="834"/>
        <end position="845"/>
    </location>
</feature>
<feature type="compositionally biased region" description="Low complexity" evidence="6">
    <location>
        <begin position="240"/>
        <end position="260"/>
    </location>
</feature>
<dbReference type="PANTHER" id="PTHR31845">
    <property type="entry name" value="FINGER DOMAIN PROTEIN, PUTATIVE-RELATED"/>
    <property type="match status" value="1"/>
</dbReference>
<accession>A0A077R0N9</accession>
<evidence type="ECO:0000256" key="2">
    <source>
        <dbReference type="ARBA" id="ARBA00023015"/>
    </source>
</evidence>
<dbReference type="Gene3D" id="4.10.240.10">
    <property type="entry name" value="Zn(2)-C6 fungal-type DNA-binding domain"/>
    <property type="match status" value="1"/>
</dbReference>
<evidence type="ECO:0000259" key="7">
    <source>
        <dbReference type="PROSITE" id="PS50048"/>
    </source>
</evidence>
<dbReference type="GO" id="GO:0000976">
    <property type="term" value="F:transcription cis-regulatory region binding"/>
    <property type="evidence" value="ECO:0007669"/>
    <property type="project" value="TreeGrafter"/>
</dbReference>
<dbReference type="PROSITE" id="PS50048">
    <property type="entry name" value="ZN2_CY6_FUNGAL_2"/>
    <property type="match status" value="1"/>
</dbReference>
<feature type="compositionally biased region" description="Polar residues" evidence="6">
    <location>
        <begin position="300"/>
        <end position="318"/>
    </location>
</feature>
<name>A0A077R0N9_9BASI</name>
<feature type="region of interest" description="Disordered" evidence="6">
    <location>
        <begin position="791"/>
        <end position="903"/>
    </location>
</feature>
<evidence type="ECO:0000256" key="1">
    <source>
        <dbReference type="ARBA" id="ARBA00004123"/>
    </source>
</evidence>
<feature type="compositionally biased region" description="Low complexity" evidence="6">
    <location>
        <begin position="869"/>
        <end position="880"/>
    </location>
</feature>
<comment type="subcellular location">
    <subcellularLocation>
        <location evidence="1">Nucleus</location>
    </subcellularLocation>
</comment>
<dbReference type="InterPro" id="IPR001138">
    <property type="entry name" value="Zn2Cys6_DnaBD"/>
</dbReference>
<feature type="compositionally biased region" description="Low complexity" evidence="6">
    <location>
        <begin position="37"/>
        <end position="49"/>
    </location>
</feature>
<keyword evidence="2" id="KW-0805">Transcription regulation</keyword>
<dbReference type="EMBL" id="HG529541">
    <property type="protein sequence ID" value="CDI52447.1"/>
    <property type="molecule type" value="Genomic_DNA"/>
</dbReference>
<dbReference type="SUPFAM" id="SSF57701">
    <property type="entry name" value="Zn2/Cys6 DNA-binding domain"/>
    <property type="match status" value="1"/>
</dbReference>
<evidence type="ECO:0000256" key="4">
    <source>
        <dbReference type="ARBA" id="ARBA00023163"/>
    </source>
</evidence>
<evidence type="ECO:0000256" key="6">
    <source>
        <dbReference type="SAM" id="MobiDB-lite"/>
    </source>
</evidence>
<dbReference type="FunFam" id="4.10.240.10:FF:000077">
    <property type="entry name" value="Uncharacterized protein"/>
    <property type="match status" value="1"/>
</dbReference>
<dbReference type="CDD" id="cd12148">
    <property type="entry name" value="fungal_TF_MHR"/>
    <property type="match status" value="1"/>
</dbReference>
<dbReference type="PROSITE" id="PS00463">
    <property type="entry name" value="ZN2_CY6_FUNGAL_1"/>
    <property type="match status" value="1"/>
</dbReference>
<feature type="compositionally biased region" description="Basic residues" evidence="6">
    <location>
        <begin position="138"/>
        <end position="147"/>
    </location>
</feature>
<dbReference type="GO" id="GO:0008270">
    <property type="term" value="F:zinc ion binding"/>
    <property type="evidence" value="ECO:0007669"/>
    <property type="project" value="InterPro"/>
</dbReference>
<evidence type="ECO:0000313" key="8">
    <source>
        <dbReference type="EMBL" id="CDI52447.1"/>
    </source>
</evidence>
<reference evidence="8" key="1">
    <citation type="journal article" date="2014" name="Genome Biol. Evol.">
        <title>Gene Loss Rather Than Gene Gain Is Associated with a Host Jump from Monocots to Dicots in the Smut Fungus Melanopsichium pennsylvanicum.</title>
        <authorList>
            <person name="Sharma R."/>
            <person name="Mishra B."/>
            <person name="Runge F."/>
            <person name="Thines M."/>
        </authorList>
    </citation>
    <scope>NUCLEOTIDE SEQUENCE</scope>
    <source>
        <strain evidence="8">4</strain>
    </source>
</reference>
<dbReference type="InterPro" id="IPR051089">
    <property type="entry name" value="prtT"/>
</dbReference>
<feature type="compositionally biased region" description="Acidic residues" evidence="6">
    <location>
        <begin position="155"/>
        <end position="164"/>
    </location>
</feature>
<dbReference type="GO" id="GO:0005634">
    <property type="term" value="C:nucleus"/>
    <property type="evidence" value="ECO:0007669"/>
    <property type="project" value="UniProtKB-SubCell"/>
</dbReference>
<feature type="compositionally biased region" description="Polar residues" evidence="6">
    <location>
        <begin position="20"/>
        <end position="35"/>
    </location>
</feature>
<evidence type="ECO:0000256" key="5">
    <source>
        <dbReference type="ARBA" id="ARBA00023242"/>
    </source>
</evidence>
<proteinExistence type="predicted"/>
<feature type="region of interest" description="Disordered" evidence="6">
    <location>
        <begin position="227"/>
        <end position="322"/>
    </location>
</feature>
<sequence>MNSLADAAAQAAAAAAAPSTALSDTTWRAESTSSLLDRASFSHQSSSRSDQSRSRDAAEELTSPASHPSPSDDMVKNNADTPVRRALLDTEKPEKRGSNLACLKCRAIKVKCSRANAEDERCKRCNRLDLVCEYKEHHRGRKPKKRARSDADSTGIDEVDQLEDDEADAPSFYIKAITSPIRQTYKKAELNRYEAGEPAPKLPSPKGSVHGRWFGPYLQPIPAFEDSLFPLKPQSHSTAPHPQQQQHSDQSKQHQNQQHHPSYHHDRSRELPPLSVPSASSTHRSGLSPHDQGPWDRASVWNSAQSSVQRGQASTSAAPHSMAADLRDDAVRQHVMSMDQAHELFDYFFAELNPPLALLDLSLHTAEYCRQNAPILFSTIISVASRFFHPQLHRQCHRIAKSILNLAAAEEICTMDHIQALILVITWKDPGDRTILRKATRAIGYAYELGLHAAFEAAESTDMAQARGGNNSNRARADSYAKRYQRQLERDRQRTWIVLCLIHELFRRDDRHPKPRARIIPFEDYPDPYVWIKQAGDVLLSIDSRLAWSLDMATLTLECEPFLDLINRSEDATPFGGFFERYRSRLDMLRKRYFDVRDGVFHPRFPMDKSAVAELPYVDAFRDFFICQSTWHWAAKVVSQRRATKSELAEQQDSARSSFWFSQTVDTAIRCLRIFVQNLCKPGYVRVGHDYLVITASEVTKWFYLYRDHLGASTVVTGVEFLRGALRECSQPQRLSSGEVVNTEREAPGYLVRFIGAIFDAGLNQSYEKAKIRLAANVDYYRSKPYYLADQHGPSSRDHAGSGGTAEILGSRDRESDVGQSGSGAGSRRPVWASSHTSYQSSGPERSSGADRATNPTVSGGSPPYRDVASATARYSTATSLHRGRSEIAVNRMPAHSPSTATSYERGATDLKNQTLASTSFQVPGTAWTGINAIGASSWNHTDNSNGSSIGSQMQGSGLAGIAGGSFATNADFAAISGGLSSSSARVGANNVVPLAADIGKNSIEGLAACLNTRDLTYWQNILGFDLATPAV</sequence>
<feature type="compositionally biased region" description="Low complexity" evidence="6">
    <location>
        <begin position="1"/>
        <end position="17"/>
    </location>
</feature>
<feature type="compositionally biased region" description="Basic and acidic residues" evidence="6">
    <location>
        <begin position="82"/>
        <end position="96"/>
    </location>
</feature>
<keyword evidence="5" id="KW-0539">Nucleus</keyword>
<keyword evidence="4" id="KW-0804">Transcription</keyword>
<feature type="domain" description="Zn(2)-C6 fungal-type" evidence="7">
    <location>
        <begin position="101"/>
        <end position="134"/>
    </location>
</feature>
<feature type="region of interest" description="Disordered" evidence="6">
    <location>
        <begin position="138"/>
        <end position="164"/>
    </location>
</feature>
<organism evidence="8">
    <name type="scientific">Melanopsichium pennsylvanicum 4</name>
    <dbReference type="NCBI Taxonomy" id="1398559"/>
    <lineage>
        <taxon>Eukaryota</taxon>
        <taxon>Fungi</taxon>
        <taxon>Dikarya</taxon>
        <taxon>Basidiomycota</taxon>
        <taxon>Ustilaginomycotina</taxon>
        <taxon>Ustilaginomycetes</taxon>
        <taxon>Ustilaginales</taxon>
        <taxon>Ustilaginaceae</taxon>
        <taxon>Melanopsichium</taxon>
    </lineage>
</organism>
<feature type="region of interest" description="Disordered" evidence="6">
    <location>
        <begin position="1"/>
        <end position="96"/>
    </location>
</feature>
<dbReference type="GO" id="GO:0000981">
    <property type="term" value="F:DNA-binding transcription factor activity, RNA polymerase II-specific"/>
    <property type="evidence" value="ECO:0007669"/>
    <property type="project" value="InterPro"/>
</dbReference>
<dbReference type="InterPro" id="IPR036864">
    <property type="entry name" value="Zn2-C6_fun-type_DNA-bd_sf"/>
</dbReference>
<dbReference type="CDD" id="cd00067">
    <property type="entry name" value="GAL4"/>
    <property type="match status" value="1"/>
</dbReference>
<dbReference type="SMART" id="SM00066">
    <property type="entry name" value="GAL4"/>
    <property type="match status" value="1"/>
</dbReference>
<evidence type="ECO:0000256" key="3">
    <source>
        <dbReference type="ARBA" id="ARBA00023125"/>
    </source>
</evidence>
<keyword evidence="3" id="KW-0238">DNA-binding</keyword>
<dbReference type="PANTHER" id="PTHR31845:SF19">
    <property type="entry name" value="TRANSCRIPTION FACTOR DOMAIN-CONTAINING PROTEIN"/>
    <property type="match status" value="1"/>
</dbReference>